<dbReference type="PROSITE" id="PS51257">
    <property type="entry name" value="PROKAR_LIPOPROTEIN"/>
    <property type="match status" value="1"/>
</dbReference>
<proteinExistence type="predicted"/>
<comment type="caution">
    <text evidence="1">The sequence shown here is derived from an EMBL/GenBank/DDBJ whole genome shotgun (WGS) entry which is preliminary data.</text>
</comment>
<sequence>MNKKYEIRLEPKEREWIEQLLHAEHPPAFAAAVSCCCFRMKIKVPSPSRLKLPVVQESVM</sequence>
<name>A0ABX3GUU0_PAEBO</name>
<dbReference type="Proteomes" id="UP000187412">
    <property type="component" value="Unassembled WGS sequence"/>
</dbReference>
<dbReference type="EMBL" id="MPTB01000080">
    <property type="protein sequence ID" value="OMD36380.1"/>
    <property type="molecule type" value="Genomic_DNA"/>
</dbReference>
<keyword evidence="2" id="KW-1185">Reference proteome</keyword>
<accession>A0ABX3GUU0</accession>
<organism evidence="1 2">
    <name type="scientific">Paenibacillus borealis</name>
    <dbReference type="NCBI Taxonomy" id="160799"/>
    <lineage>
        <taxon>Bacteria</taxon>
        <taxon>Bacillati</taxon>
        <taxon>Bacillota</taxon>
        <taxon>Bacilli</taxon>
        <taxon>Bacillales</taxon>
        <taxon>Paenibacillaceae</taxon>
        <taxon>Paenibacillus</taxon>
    </lineage>
</organism>
<evidence type="ECO:0000313" key="2">
    <source>
        <dbReference type="Proteomes" id="UP000187412"/>
    </source>
</evidence>
<protein>
    <recommendedName>
        <fullName evidence="3">Transposase</fullName>
    </recommendedName>
</protein>
<gene>
    <name evidence="1" type="ORF">BSK56_32170</name>
</gene>
<evidence type="ECO:0008006" key="3">
    <source>
        <dbReference type="Google" id="ProtNLM"/>
    </source>
</evidence>
<reference evidence="1 2" key="1">
    <citation type="submission" date="2016-10" db="EMBL/GenBank/DDBJ databases">
        <title>Paenibacillus species isolates.</title>
        <authorList>
            <person name="Beno S.M."/>
        </authorList>
    </citation>
    <scope>NUCLEOTIDE SEQUENCE [LARGE SCALE GENOMIC DNA]</scope>
    <source>
        <strain evidence="1 2">FSL H7-0744</strain>
    </source>
</reference>
<evidence type="ECO:0000313" key="1">
    <source>
        <dbReference type="EMBL" id="OMD36380.1"/>
    </source>
</evidence>